<organism evidence="2 3">
    <name type="scientific">Haloferula luteola</name>
    <dbReference type="NCBI Taxonomy" id="595692"/>
    <lineage>
        <taxon>Bacteria</taxon>
        <taxon>Pseudomonadati</taxon>
        <taxon>Verrucomicrobiota</taxon>
        <taxon>Verrucomicrobiia</taxon>
        <taxon>Verrucomicrobiales</taxon>
        <taxon>Verrucomicrobiaceae</taxon>
        <taxon>Haloferula</taxon>
    </lineage>
</organism>
<evidence type="ECO:0000313" key="2">
    <source>
        <dbReference type="EMBL" id="MBB5353289.1"/>
    </source>
</evidence>
<dbReference type="InterPro" id="IPR013320">
    <property type="entry name" value="ConA-like_dom_sf"/>
</dbReference>
<comment type="caution">
    <text evidence="2">The sequence shown here is derived from an EMBL/GenBank/DDBJ whole genome shotgun (WGS) entry which is preliminary data.</text>
</comment>
<dbReference type="SUPFAM" id="SSF49899">
    <property type="entry name" value="Concanavalin A-like lectins/glucanases"/>
    <property type="match status" value="1"/>
</dbReference>
<evidence type="ECO:0000313" key="3">
    <source>
        <dbReference type="Proteomes" id="UP000557717"/>
    </source>
</evidence>
<dbReference type="Gene3D" id="2.60.120.200">
    <property type="match status" value="1"/>
</dbReference>
<name>A0A840VHK2_9BACT</name>
<accession>A0A840VHK2</accession>
<sequence length="285" mass="28785">MNPTRLTGKKAAALACLLAPSLSHAALVHRYDFATDGQALDTVGTADGTIYGSATVSGGVLTTTNVLGQLSGGLPQNGVGLPASTVSGITGAFTIEMWTNYSYGGSSYTTAFSFSDGTTSNYLLGTPARGGSPYPSSIAVIGGGVAGGEQLALGQYFDNGPHHWVITYDGTNLTYYQDTSTDLAGYNTSHSYSATIAAPGLDLSTLTQIGIAGGAPYGDNSATGTTLDFRIYDVAVTPSQVVALNALGADASNAAINAIVVPEPASASLALVAAGGLLLRRRRSA</sequence>
<dbReference type="Proteomes" id="UP000557717">
    <property type="component" value="Unassembled WGS sequence"/>
</dbReference>
<dbReference type="RefSeq" id="WP_184021017.1">
    <property type="nucleotide sequence ID" value="NZ_JACHFD010000023.1"/>
</dbReference>
<evidence type="ECO:0008006" key="4">
    <source>
        <dbReference type="Google" id="ProtNLM"/>
    </source>
</evidence>
<keyword evidence="1" id="KW-0732">Signal</keyword>
<protein>
    <recommendedName>
        <fullName evidence="4">PEP-CTERM protein-sorting domain-containing protein</fullName>
    </recommendedName>
</protein>
<feature type="signal peptide" evidence="1">
    <location>
        <begin position="1"/>
        <end position="25"/>
    </location>
</feature>
<proteinExistence type="predicted"/>
<dbReference type="EMBL" id="JACHFD010000023">
    <property type="protein sequence ID" value="MBB5353289.1"/>
    <property type="molecule type" value="Genomic_DNA"/>
</dbReference>
<dbReference type="NCBIfam" id="TIGR02595">
    <property type="entry name" value="PEP_CTERM"/>
    <property type="match status" value="1"/>
</dbReference>
<feature type="chain" id="PRO_5032866788" description="PEP-CTERM protein-sorting domain-containing protein" evidence="1">
    <location>
        <begin position="26"/>
        <end position="285"/>
    </location>
</feature>
<reference evidence="2 3" key="1">
    <citation type="submission" date="2020-08" db="EMBL/GenBank/DDBJ databases">
        <title>Genomic Encyclopedia of Type Strains, Phase IV (KMG-IV): sequencing the most valuable type-strain genomes for metagenomic binning, comparative biology and taxonomic classification.</title>
        <authorList>
            <person name="Goeker M."/>
        </authorList>
    </citation>
    <scope>NUCLEOTIDE SEQUENCE [LARGE SCALE GENOMIC DNA]</scope>
    <source>
        <strain evidence="2 3">YC6886</strain>
    </source>
</reference>
<dbReference type="Pfam" id="PF13385">
    <property type="entry name" value="Laminin_G_3"/>
    <property type="match status" value="1"/>
</dbReference>
<gene>
    <name evidence="2" type="ORF">HNR46_003544</name>
</gene>
<dbReference type="AlphaFoldDB" id="A0A840VHK2"/>
<dbReference type="InterPro" id="IPR013424">
    <property type="entry name" value="Ice-binding_C"/>
</dbReference>
<evidence type="ECO:0000256" key="1">
    <source>
        <dbReference type="SAM" id="SignalP"/>
    </source>
</evidence>
<keyword evidence="3" id="KW-1185">Reference proteome</keyword>